<dbReference type="Gene3D" id="3.55.50.30">
    <property type="match status" value="1"/>
</dbReference>
<evidence type="ECO:0000313" key="4">
    <source>
        <dbReference type="Proteomes" id="UP000016568"/>
    </source>
</evidence>
<gene>
    <name evidence="3" type="ORF">NT2_05_02040</name>
</gene>
<organism evidence="3 4">
    <name type="scientific">Caenibius tardaugens NBRC 16725</name>
    <dbReference type="NCBI Taxonomy" id="1219035"/>
    <lineage>
        <taxon>Bacteria</taxon>
        <taxon>Pseudomonadati</taxon>
        <taxon>Pseudomonadota</taxon>
        <taxon>Alphaproteobacteria</taxon>
        <taxon>Sphingomonadales</taxon>
        <taxon>Erythrobacteraceae</taxon>
        <taxon>Caenibius</taxon>
    </lineage>
</organism>
<dbReference type="Pfam" id="PF04773">
    <property type="entry name" value="FecR"/>
    <property type="match status" value="1"/>
</dbReference>
<keyword evidence="4" id="KW-1185">Reference proteome</keyword>
<proteinExistence type="predicted"/>
<evidence type="ECO:0000313" key="3">
    <source>
        <dbReference type="EMBL" id="GAD49284.1"/>
    </source>
</evidence>
<feature type="transmembrane region" description="Helical" evidence="1">
    <location>
        <begin position="82"/>
        <end position="102"/>
    </location>
</feature>
<dbReference type="AlphaFoldDB" id="U2ZV84"/>
<sequence>MTGRSEPTNALIETALAWQRALEHDDADWEAFTVWLEEAPSHAKAFADISLVTRTYDDHAEALQQSIATEQQHLAPTPRRHLWIGGSIAAAIAVMVAIPLFWQSPADVVYTTSTGEHRLVRLAGGTAIDLGPSTQLIAQGGNPDDLRLERGQAYFNVTHNPQRTLSISAGKYAVSDIGTQFEINRVADTLTIAVAEGQISVTSPDTASTRLSTGQQFVAAPARPTTIGAVSTGNVGTWRQGRLIYSNIPLSVVVADITRNSGEKITIDPTLGQRTFSGVLVVEKGPQMLANLADLMAITYVRNGDQYSLRAAGKR</sequence>
<dbReference type="PANTHER" id="PTHR30273:SF2">
    <property type="entry name" value="PROTEIN FECR"/>
    <property type="match status" value="1"/>
</dbReference>
<name>U2ZV84_9SPHN</name>
<dbReference type="PANTHER" id="PTHR30273">
    <property type="entry name" value="PERIPLASMIC SIGNAL SENSOR AND SIGMA FACTOR ACTIVATOR FECR-RELATED"/>
    <property type="match status" value="1"/>
</dbReference>
<dbReference type="OrthoDB" id="9771237at2"/>
<dbReference type="InterPro" id="IPR006860">
    <property type="entry name" value="FecR"/>
</dbReference>
<dbReference type="PIRSF" id="PIRSF018266">
    <property type="entry name" value="FecR"/>
    <property type="match status" value="1"/>
</dbReference>
<keyword evidence="1" id="KW-1133">Transmembrane helix</keyword>
<protein>
    <submittedName>
        <fullName evidence="3">Putative anti-sigma factor</fullName>
    </submittedName>
</protein>
<dbReference type="GO" id="GO:0016989">
    <property type="term" value="F:sigma factor antagonist activity"/>
    <property type="evidence" value="ECO:0007669"/>
    <property type="project" value="TreeGrafter"/>
</dbReference>
<feature type="domain" description="FecR protein" evidence="2">
    <location>
        <begin position="109"/>
        <end position="199"/>
    </location>
</feature>
<dbReference type="EMBL" id="BASZ01000005">
    <property type="protein sequence ID" value="GAD49284.1"/>
    <property type="molecule type" value="Genomic_DNA"/>
</dbReference>
<dbReference type="InterPro" id="IPR012373">
    <property type="entry name" value="Ferrdict_sens_TM"/>
</dbReference>
<dbReference type="KEGG" id="ntd:EGO55_12260"/>
<comment type="caution">
    <text evidence="3">The sequence shown here is derived from an EMBL/GenBank/DDBJ whole genome shotgun (WGS) entry which is preliminary data.</text>
</comment>
<keyword evidence="1" id="KW-0472">Membrane</keyword>
<accession>U2ZV84</accession>
<dbReference type="RefSeq" id="WP_021690190.1">
    <property type="nucleotide sequence ID" value="NZ_BASZ01000005.1"/>
</dbReference>
<keyword evidence="1" id="KW-0812">Transmembrane</keyword>
<dbReference type="Proteomes" id="UP000016568">
    <property type="component" value="Unassembled WGS sequence"/>
</dbReference>
<dbReference type="Gene3D" id="2.60.120.1440">
    <property type="match status" value="1"/>
</dbReference>
<evidence type="ECO:0000256" key="1">
    <source>
        <dbReference type="SAM" id="Phobius"/>
    </source>
</evidence>
<evidence type="ECO:0000259" key="2">
    <source>
        <dbReference type="Pfam" id="PF04773"/>
    </source>
</evidence>
<reference evidence="3 4" key="1">
    <citation type="submission" date="2013-09" db="EMBL/GenBank/DDBJ databases">
        <title>Whole genome shotgun sequence of Novosphingobium tardaugens NBRC 16725.</title>
        <authorList>
            <person name="Isaki S."/>
            <person name="Hosoyama A."/>
            <person name="Tsuchikane K."/>
            <person name="Katsumata H."/>
            <person name="Ando Y."/>
            <person name="Yamazaki S."/>
            <person name="Fujita N."/>
        </authorList>
    </citation>
    <scope>NUCLEOTIDE SEQUENCE [LARGE SCALE GENOMIC DNA]</scope>
    <source>
        <strain evidence="3 4">NBRC 16725</strain>
    </source>
</reference>
<dbReference type="eggNOG" id="COG3712">
    <property type="taxonomic scope" value="Bacteria"/>
</dbReference>